<dbReference type="Pfam" id="PF20998">
    <property type="entry name" value="Nol11_C"/>
    <property type="match status" value="1"/>
</dbReference>
<dbReference type="GO" id="GO:0003723">
    <property type="term" value="F:RNA binding"/>
    <property type="evidence" value="ECO:0007669"/>
    <property type="project" value="TreeGrafter"/>
</dbReference>
<keyword evidence="3" id="KW-0805">Transcription regulation</keyword>
<evidence type="ECO:0000313" key="9">
    <source>
        <dbReference type="EMBL" id="CAG9794099.1"/>
    </source>
</evidence>
<feature type="domain" description="Nucleolar protein 11 C-terminal" evidence="8">
    <location>
        <begin position="366"/>
        <end position="580"/>
    </location>
</feature>
<protein>
    <recommendedName>
        <fullName evidence="11">Nucleolar protein 11</fullName>
    </recommendedName>
</protein>
<keyword evidence="4" id="KW-0010">Activator</keyword>
<keyword evidence="5" id="KW-0804">Transcription</keyword>
<dbReference type="InterPro" id="IPR048897">
    <property type="entry name" value="Nol11_C"/>
</dbReference>
<evidence type="ECO:0000256" key="2">
    <source>
        <dbReference type="ARBA" id="ARBA00022552"/>
    </source>
</evidence>
<evidence type="ECO:0000256" key="6">
    <source>
        <dbReference type="ARBA" id="ARBA00023242"/>
    </source>
</evidence>
<name>A0A9N9RB58_9NEOP</name>
<feature type="domain" description="Nucleolar protein 11 N-terminal" evidence="7">
    <location>
        <begin position="1"/>
        <end position="322"/>
    </location>
</feature>
<sequence>MAKLHSYFVLCPLIDQKSFLGVSEDKDPEFVIVTLGRNVINKYRLSDQKQVGGWTSKDHITSEVIYDKEQNTYVGVFNKNTIKIWKDESENLDKIKKYKFPVNILKLMAAPLKSPLIIFENGNTASLPYALENRKTYENIPLIKENENIVDTSSYTLNNIRYVCYVTKDGKNRYEIISAPIREELGDLEKSKITKIKISRKENVYVVGELISCIDRPAVYVLWSDSKIMTFDLLKKSWKTVGSVPWISTVSSVSVAWMGKNHLILFGSNIEQDGAIIVAYNIALGVGSCKYPMKMYTEGARLYCFNDRIILEASNHIGMLPYVLETKRNISSLLGSHEIGQDEYLEVANWDNTTTLVSCSTSDDTKELIKLGLTERSICAQVILPLLEKTDHKSVLKVIIEFKDVPEAVLVQLLNYVLKLVSAKDANVSSPDEFAKWHSSACNLDAEDKFTLLNHIFGISFCDALLIPYLRESLSINDTLFLMSYISFLLVDVKSELDTDYEGKLFDWYSLLMDAFYQQFLITKDEKITNVLENTNNIVKRILSQLDTINEMMPLLNKFLTGNVVTEDNDDLLPYTIEIMQI</sequence>
<keyword evidence="2" id="KW-0698">rRNA processing</keyword>
<evidence type="ECO:0008006" key="11">
    <source>
        <dbReference type="Google" id="ProtNLM"/>
    </source>
</evidence>
<dbReference type="EMBL" id="OU893337">
    <property type="protein sequence ID" value="CAG9794099.1"/>
    <property type="molecule type" value="Genomic_DNA"/>
</dbReference>
<gene>
    <name evidence="9" type="ORF">DIATSA_LOCUS11499</name>
</gene>
<evidence type="ECO:0000313" key="10">
    <source>
        <dbReference type="Proteomes" id="UP001153714"/>
    </source>
</evidence>
<dbReference type="Pfam" id="PF08168">
    <property type="entry name" value="NOL11_N"/>
    <property type="match status" value="1"/>
</dbReference>
<dbReference type="PANTHER" id="PTHR15633:SF2">
    <property type="entry name" value="NUCLEOLAR PROTEIN 11"/>
    <property type="match status" value="1"/>
</dbReference>
<dbReference type="GO" id="GO:0005730">
    <property type="term" value="C:nucleolus"/>
    <property type="evidence" value="ECO:0007669"/>
    <property type="project" value="UniProtKB-SubCell"/>
</dbReference>
<evidence type="ECO:0000256" key="5">
    <source>
        <dbReference type="ARBA" id="ARBA00023163"/>
    </source>
</evidence>
<reference evidence="9" key="1">
    <citation type="submission" date="2021-12" db="EMBL/GenBank/DDBJ databases">
        <authorList>
            <person name="King R."/>
        </authorList>
    </citation>
    <scope>NUCLEOTIDE SEQUENCE</scope>
</reference>
<proteinExistence type="predicted"/>
<dbReference type="OrthoDB" id="6502630at2759"/>
<evidence type="ECO:0000259" key="8">
    <source>
        <dbReference type="Pfam" id="PF20998"/>
    </source>
</evidence>
<evidence type="ECO:0000256" key="3">
    <source>
        <dbReference type="ARBA" id="ARBA00023015"/>
    </source>
</evidence>
<evidence type="ECO:0000259" key="7">
    <source>
        <dbReference type="Pfam" id="PF08168"/>
    </source>
</evidence>
<keyword evidence="6" id="KW-0539">Nucleus</keyword>
<comment type="subcellular location">
    <subcellularLocation>
        <location evidence="1">Nucleus</location>
        <location evidence="1">Nucleolus</location>
    </subcellularLocation>
</comment>
<keyword evidence="10" id="KW-1185">Reference proteome</keyword>
<accession>A0A9N9RB58</accession>
<organism evidence="9 10">
    <name type="scientific">Diatraea saccharalis</name>
    <name type="common">sugarcane borer</name>
    <dbReference type="NCBI Taxonomy" id="40085"/>
    <lineage>
        <taxon>Eukaryota</taxon>
        <taxon>Metazoa</taxon>
        <taxon>Ecdysozoa</taxon>
        <taxon>Arthropoda</taxon>
        <taxon>Hexapoda</taxon>
        <taxon>Insecta</taxon>
        <taxon>Pterygota</taxon>
        <taxon>Neoptera</taxon>
        <taxon>Endopterygota</taxon>
        <taxon>Lepidoptera</taxon>
        <taxon>Glossata</taxon>
        <taxon>Ditrysia</taxon>
        <taxon>Pyraloidea</taxon>
        <taxon>Crambidae</taxon>
        <taxon>Crambinae</taxon>
        <taxon>Diatraea</taxon>
    </lineage>
</organism>
<dbReference type="PANTHER" id="PTHR15633">
    <property type="entry name" value="NUCLEOLAR PROTEIN 11"/>
    <property type="match status" value="1"/>
</dbReference>
<dbReference type="AlphaFoldDB" id="A0A9N9RB58"/>
<dbReference type="InterPro" id="IPR012584">
    <property type="entry name" value="NOL11_N"/>
</dbReference>
<dbReference type="SUPFAM" id="SSF101898">
    <property type="entry name" value="NHL repeat"/>
    <property type="match status" value="1"/>
</dbReference>
<dbReference type="InterPro" id="IPR042859">
    <property type="entry name" value="NOL11"/>
</dbReference>
<reference evidence="9" key="2">
    <citation type="submission" date="2022-10" db="EMBL/GenBank/DDBJ databases">
        <authorList>
            <consortium name="ENA_rothamsted_submissions"/>
            <consortium name="culmorum"/>
            <person name="King R."/>
        </authorList>
    </citation>
    <scope>NUCLEOTIDE SEQUENCE</scope>
</reference>
<evidence type="ECO:0000256" key="4">
    <source>
        <dbReference type="ARBA" id="ARBA00023159"/>
    </source>
</evidence>
<dbReference type="GO" id="GO:0030490">
    <property type="term" value="P:maturation of SSU-rRNA"/>
    <property type="evidence" value="ECO:0007669"/>
    <property type="project" value="InterPro"/>
</dbReference>
<evidence type="ECO:0000256" key="1">
    <source>
        <dbReference type="ARBA" id="ARBA00004604"/>
    </source>
</evidence>
<dbReference type="Proteomes" id="UP001153714">
    <property type="component" value="Chromosome 6"/>
</dbReference>